<evidence type="ECO:0000313" key="1">
    <source>
        <dbReference type="EMBL" id="TWG15838.1"/>
    </source>
</evidence>
<keyword evidence="2" id="KW-1185">Reference proteome</keyword>
<protein>
    <submittedName>
        <fullName evidence="1">Uncharacterized protein</fullName>
    </submittedName>
</protein>
<dbReference type="AlphaFoldDB" id="A0A561VW46"/>
<reference evidence="1 2" key="1">
    <citation type="submission" date="2019-06" db="EMBL/GenBank/DDBJ databases">
        <title>Sequencing the genomes of 1000 actinobacteria strains.</title>
        <authorList>
            <person name="Klenk H.-P."/>
        </authorList>
    </citation>
    <scope>NUCLEOTIDE SEQUENCE [LARGE SCALE GENOMIC DNA]</scope>
    <source>
        <strain evidence="1 2">DSM 45885</strain>
    </source>
</reference>
<evidence type="ECO:0000313" key="2">
    <source>
        <dbReference type="Proteomes" id="UP000317685"/>
    </source>
</evidence>
<dbReference type="EMBL" id="VIWZ01000001">
    <property type="protein sequence ID" value="TWG15838.1"/>
    <property type="molecule type" value="Genomic_DNA"/>
</dbReference>
<dbReference type="Proteomes" id="UP000317685">
    <property type="component" value="Unassembled WGS sequence"/>
</dbReference>
<comment type="caution">
    <text evidence="1">The sequence shown here is derived from an EMBL/GenBank/DDBJ whole genome shotgun (WGS) entry which is preliminary data.</text>
</comment>
<sequence length="79" mass="8998">MFVRAGWRARASSWTEYEVGHEWVRIGLVEASPDEHLFSGIVDPSRLDELAAFFAGLSLRYSIELWSDDQTNLLRELAG</sequence>
<gene>
    <name evidence="1" type="ORF">FHU34_111161</name>
</gene>
<organism evidence="1 2">
    <name type="scientific">Micromonospora taraxaci</name>
    <dbReference type="NCBI Taxonomy" id="1316803"/>
    <lineage>
        <taxon>Bacteria</taxon>
        <taxon>Bacillati</taxon>
        <taxon>Actinomycetota</taxon>
        <taxon>Actinomycetes</taxon>
        <taxon>Micromonosporales</taxon>
        <taxon>Micromonosporaceae</taxon>
        <taxon>Micromonospora</taxon>
    </lineage>
</organism>
<proteinExistence type="predicted"/>
<accession>A0A561VW46</accession>
<name>A0A561VW46_9ACTN</name>